<evidence type="ECO:0000256" key="1">
    <source>
        <dbReference type="ARBA" id="ARBA00004651"/>
    </source>
</evidence>
<sequence length="379" mass="41989">MYHLALKMLLGDRSKYIMLVGGLTFASLLMTQQCAVFFGLLSWTTSHMRNMRASIWVVDPKVEQINEIKPMRDTDVNRVRSVSGVAYAVPLYTGVIQARVADGSFKPVEMIGLDSATLVGRPPIILSGHLEDLRLPNTVMIDELAVARLSLAKGHKIGIGDTFEINDREARVIGICKTDRHFFGYPYVFTTYDEALQFAPKTRKMLSIVLAEPKPGWTAEQTARAIEKETLLKAYTEKEFNASTIRWFFKNTGIPASFGTTIILGFIVGMVVCGQTFYSFVLENLRNLGALKAMGASNWLLARMLMVQALTVGFIGYGLGVGLTVLFGLMVLKTGQPPFLLPYQLPLVTLVVILFICVFAALLGIRKIYKLEAAVVFRG</sequence>
<evidence type="ECO:0000256" key="4">
    <source>
        <dbReference type="ARBA" id="ARBA00022692"/>
    </source>
</evidence>
<evidence type="ECO:0000259" key="9">
    <source>
        <dbReference type="Pfam" id="PF12704"/>
    </source>
</evidence>
<dbReference type="InterPro" id="IPR051125">
    <property type="entry name" value="ABC-4/HrtB_transporter"/>
</dbReference>
<organism evidence="10 11">
    <name type="scientific">Pedosphaera parvula (strain Ellin514)</name>
    <dbReference type="NCBI Taxonomy" id="320771"/>
    <lineage>
        <taxon>Bacteria</taxon>
        <taxon>Pseudomonadati</taxon>
        <taxon>Verrucomicrobiota</taxon>
        <taxon>Pedosphaerae</taxon>
        <taxon>Pedosphaerales</taxon>
        <taxon>Pedosphaeraceae</taxon>
        <taxon>Pedosphaera</taxon>
    </lineage>
</organism>
<dbReference type="GO" id="GO:0005886">
    <property type="term" value="C:plasma membrane"/>
    <property type="evidence" value="ECO:0007669"/>
    <property type="project" value="UniProtKB-SubCell"/>
</dbReference>
<dbReference type="STRING" id="320771.Cflav_PD5207"/>
<evidence type="ECO:0000256" key="5">
    <source>
        <dbReference type="ARBA" id="ARBA00022989"/>
    </source>
</evidence>
<feature type="domain" description="ABC3 transporter permease C-terminal" evidence="8">
    <location>
        <begin position="262"/>
        <end position="372"/>
    </location>
</feature>
<keyword evidence="3" id="KW-1003">Cell membrane</keyword>
<feature type="transmembrane region" description="Helical" evidence="7">
    <location>
        <begin position="309"/>
        <end position="331"/>
    </location>
</feature>
<evidence type="ECO:0008006" key="12">
    <source>
        <dbReference type="Google" id="ProtNLM"/>
    </source>
</evidence>
<evidence type="ECO:0000313" key="10">
    <source>
        <dbReference type="EMBL" id="EEF62572.1"/>
    </source>
</evidence>
<dbReference type="InterPro" id="IPR025857">
    <property type="entry name" value="MacB_PCD"/>
</dbReference>
<evidence type="ECO:0000256" key="3">
    <source>
        <dbReference type="ARBA" id="ARBA00022475"/>
    </source>
</evidence>
<dbReference type="Proteomes" id="UP000003688">
    <property type="component" value="Unassembled WGS sequence"/>
</dbReference>
<gene>
    <name evidence="10" type="ORF">Cflav_PD5207</name>
</gene>
<dbReference type="AlphaFoldDB" id="B9XCA4"/>
<feature type="transmembrane region" description="Helical" evidence="7">
    <location>
        <begin position="256"/>
        <end position="278"/>
    </location>
</feature>
<reference evidence="10 11" key="1">
    <citation type="journal article" date="2011" name="J. Bacteriol.">
        <title>Genome sequence of 'Pedosphaera parvula' Ellin514, an aerobic Verrucomicrobial isolate from pasture soil.</title>
        <authorList>
            <person name="Kant R."/>
            <person name="van Passel M.W."/>
            <person name="Sangwan P."/>
            <person name="Palva A."/>
            <person name="Lucas S."/>
            <person name="Copeland A."/>
            <person name="Lapidus A."/>
            <person name="Glavina Del Rio T."/>
            <person name="Dalin E."/>
            <person name="Tice H."/>
            <person name="Bruce D."/>
            <person name="Goodwin L."/>
            <person name="Pitluck S."/>
            <person name="Chertkov O."/>
            <person name="Larimer F.W."/>
            <person name="Land M.L."/>
            <person name="Hauser L."/>
            <person name="Brettin T.S."/>
            <person name="Detter J.C."/>
            <person name="Han S."/>
            <person name="de Vos W.M."/>
            <person name="Janssen P.H."/>
            <person name="Smidt H."/>
        </authorList>
    </citation>
    <scope>NUCLEOTIDE SEQUENCE [LARGE SCALE GENOMIC DNA]</scope>
    <source>
        <strain evidence="10 11">Ellin514</strain>
    </source>
</reference>
<evidence type="ECO:0000256" key="2">
    <source>
        <dbReference type="ARBA" id="ARBA00022448"/>
    </source>
</evidence>
<dbReference type="RefSeq" id="WP_007413452.1">
    <property type="nucleotide sequence ID" value="NZ_ABOX02000004.1"/>
</dbReference>
<protein>
    <recommendedName>
        <fullName evidence="12">ABC3 transporter permease protein domain-containing protein</fullName>
    </recommendedName>
</protein>
<name>B9XCA4_PEDPL</name>
<keyword evidence="2" id="KW-0813">Transport</keyword>
<keyword evidence="4 7" id="KW-0812">Transmembrane</keyword>
<comment type="subcellular location">
    <subcellularLocation>
        <location evidence="1">Cell membrane</location>
        <topology evidence="1">Multi-pass membrane protein</topology>
    </subcellularLocation>
</comment>
<dbReference type="EMBL" id="ABOX02000004">
    <property type="protein sequence ID" value="EEF62572.1"/>
    <property type="molecule type" value="Genomic_DNA"/>
</dbReference>
<dbReference type="OrthoDB" id="127862at2"/>
<keyword evidence="11" id="KW-1185">Reference proteome</keyword>
<evidence type="ECO:0000256" key="6">
    <source>
        <dbReference type="ARBA" id="ARBA00023136"/>
    </source>
</evidence>
<feature type="transmembrane region" description="Helical" evidence="7">
    <location>
        <begin position="16"/>
        <end position="43"/>
    </location>
</feature>
<keyword evidence="5 7" id="KW-1133">Transmembrane helix</keyword>
<evidence type="ECO:0000313" key="11">
    <source>
        <dbReference type="Proteomes" id="UP000003688"/>
    </source>
</evidence>
<feature type="domain" description="MacB-like periplasmic core" evidence="9">
    <location>
        <begin position="45"/>
        <end position="228"/>
    </location>
</feature>
<dbReference type="Pfam" id="PF02687">
    <property type="entry name" value="FtsX"/>
    <property type="match status" value="1"/>
</dbReference>
<keyword evidence="6 7" id="KW-0472">Membrane</keyword>
<evidence type="ECO:0000259" key="8">
    <source>
        <dbReference type="Pfam" id="PF02687"/>
    </source>
</evidence>
<feature type="transmembrane region" description="Helical" evidence="7">
    <location>
        <begin position="343"/>
        <end position="365"/>
    </location>
</feature>
<proteinExistence type="predicted"/>
<dbReference type="PANTHER" id="PTHR43738:SF1">
    <property type="entry name" value="HEMIN TRANSPORT SYSTEM PERMEASE PROTEIN HRTB-RELATED"/>
    <property type="match status" value="1"/>
</dbReference>
<accession>B9XCA4</accession>
<dbReference type="PANTHER" id="PTHR43738">
    <property type="entry name" value="ABC TRANSPORTER, MEMBRANE PROTEIN"/>
    <property type="match status" value="1"/>
</dbReference>
<evidence type="ECO:0000256" key="7">
    <source>
        <dbReference type="SAM" id="Phobius"/>
    </source>
</evidence>
<comment type="caution">
    <text evidence="10">The sequence shown here is derived from an EMBL/GenBank/DDBJ whole genome shotgun (WGS) entry which is preliminary data.</text>
</comment>
<dbReference type="Pfam" id="PF12704">
    <property type="entry name" value="MacB_PCD"/>
    <property type="match status" value="1"/>
</dbReference>
<dbReference type="InterPro" id="IPR003838">
    <property type="entry name" value="ABC3_permease_C"/>
</dbReference>